<accession>A0ABT6KMX2</accession>
<proteinExistence type="inferred from homology"/>
<dbReference type="InterPro" id="IPR036388">
    <property type="entry name" value="WH-like_DNA-bd_sf"/>
</dbReference>
<dbReference type="Pfam" id="PF08281">
    <property type="entry name" value="Sigma70_r4_2"/>
    <property type="match status" value="1"/>
</dbReference>
<name>A0ABT6KMX2_9MICO</name>
<dbReference type="InterPro" id="IPR014284">
    <property type="entry name" value="RNA_pol_sigma-70_dom"/>
</dbReference>
<evidence type="ECO:0000256" key="3">
    <source>
        <dbReference type="ARBA" id="ARBA00023082"/>
    </source>
</evidence>
<keyword evidence="3" id="KW-0731">Sigma factor</keyword>
<sequence length="161" mass="17624">MPSPDAQFERAYTQHLPAVSGYLFRRVERQHVEDLAADVFAIAWRKRASVAEGEELPWLYRIAANVVANHRRKQATGNALIAALRPADSAPSAEDIVIADATLATAWRQLKPAERELLTLALVEDLAPADLAVTLGVSVNAATVRLHRARKKLAELLGQSD</sequence>
<keyword evidence="8" id="KW-1185">Reference proteome</keyword>
<reference evidence="7 8" key="1">
    <citation type="submission" date="2023-04" db="EMBL/GenBank/DDBJ databases">
        <title>Genome Encyclopedia of Bacteria and Archaea VI: Functional Genomics of Type Strains.</title>
        <authorList>
            <person name="Whitman W."/>
        </authorList>
    </citation>
    <scope>NUCLEOTIDE SEQUENCE [LARGE SCALE GENOMIC DNA]</scope>
    <source>
        <strain evidence="7 8">SG_E_30_P1</strain>
    </source>
</reference>
<evidence type="ECO:0000256" key="2">
    <source>
        <dbReference type="ARBA" id="ARBA00023015"/>
    </source>
</evidence>
<evidence type="ECO:0000256" key="1">
    <source>
        <dbReference type="ARBA" id="ARBA00010641"/>
    </source>
</evidence>
<keyword evidence="4" id="KW-0804">Transcription</keyword>
<feature type="domain" description="RNA polymerase sigma-70 region 2" evidence="5">
    <location>
        <begin position="12"/>
        <end position="75"/>
    </location>
</feature>
<dbReference type="PANTHER" id="PTHR43133:SF25">
    <property type="entry name" value="RNA POLYMERASE SIGMA FACTOR RFAY-RELATED"/>
    <property type="match status" value="1"/>
</dbReference>
<dbReference type="SUPFAM" id="SSF88659">
    <property type="entry name" value="Sigma3 and sigma4 domains of RNA polymerase sigma factors"/>
    <property type="match status" value="1"/>
</dbReference>
<evidence type="ECO:0000313" key="7">
    <source>
        <dbReference type="EMBL" id="MDH6181353.1"/>
    </source>
</evidence>
<gene>
    <name evidence="7" type="ORF">M2152_001535</name>
</gene>
<dbReference type="Gene3D" id="1.10.1740.10">
    <property type="match status" value="1"/>
</dbReference>
<dbReference type="EMBL" id="JARXVQ010000001">
    <property type="protein sequence ID" value="MDH6181353.1"/>
    <property type="molecule type" value="Genomic_DNA"/>
</dbReference>
<organism evidence="7 8">
    <name type="scientific">Antiquaquibacter oligotrophicus</name>
    <dbReference type="NCBI Taxonomy" id="2880260"/>
    <lineage>
        <taxon>Bacteria</taxon>
        <taxon>Bacillati</taxon>
        <taxon>Actinomycetota</taxon>
        <taxon>Actinomycetes</taxon>
        <taxon>Micrococcales</taxon>
        <taxon>Microbacteriaceae</taxon>
        <taxon>Antiquaquibacter</taxon>
    </lineage>
</organism>
<dbReference type="NCBIfam" id="TIGR02937">
    <property type="entry name" value="sigma70-ECF"/>
    <property type="match status" value="1"/>
</dbReference>
<dbReference type="Proteomes" id="UP001160142">
    <property type="component" value="Unassembled WGS sequence"/>
</dbReference>
<dbReference type="InterPro" id="IPR013249">
    <property type="entry name" value="RNA_pol_sigma70_r4_t2"/>
</dbReference>
<dbReference type="Pfam" id="PF04542">
    <property type="entry name" value="Sigma70_r2"/>
    <property type="match status" value="1"/>
</dbReference>
<dbReference type="InterPro" id="IPR013325">
    <property type="entry name" value="RNA_pol_sigma_r2"/>
</dbReference>
<feature type="domain" description="RNA polymerase sigma factor 70 region 4 type 2" evidence="6">
    <location>
        <begin position="105"/>
        <end position="153"/>
    </location>
</feature>
<evidence type="ECO:0000259" key="6">
    <source>
        <dbReference type="Pfam" id="PF08281"/>
    </source>
</evidence>
<protein>
    <submittedName>
        <fullName evidence="7">RNA polymerase sigma-70 factor (ECF subfamily)</fullName>
    </submittedName>
</protein>
<dbReference type="InterPro" id="IPR007627">
    <property type="entry name" value="RNA_pol_sigma70_r2"/>
</dbReference>
<dbReference type="PANTHER" id="PTHR43133">
    <property type="entry name" value="RNA POLYMERASE ECF-TYPE SIGMA FACTO"/>
    <property type="match status" value="1"/>
</dbReference>
<dbReference type="SUPFAM" id="SSF88946">
    <property type="entry name" value="Sigma2 domain of RNA polymerase sigma factors"/>
    <property type="match status" value="1"/>
</dbReference>
<dbReference type="Gene3D" id="1.10.10.10">
    <property type="entry name" value="Winged helix-like DNA-binding domain superfamily/Winged helix DNA-binding domain"/>
    <property type="match status" value="1"/>
</dbReference>
<evidence type="ECO:0000259" key="5">
    <source>
        <dbReference type="Pfam" id="PF04542"/>
    </source>
</evidence>
<keyword evidence="2" id="KW-0805">Transcription regulation</keyword>
<comment type="caution">
    <text evidence="7">The sequence shown here is derived from an EMBL/GenBank/DDBJ whole genome shotgun (WGS) entry which is preliminary data.</text>
</comment>
<dbReference type="InterPro" id="IPR013324">
    <property type="entry name" value="RNA_pol_sigma_r3/r4-like"/>
</dbReference>
<dbReference type="InterPro" id="IPR039425">
    <property type="entry name" value="RNA_pol_sigma-70-like"/>
</dbReference>
<comment type="similarity">
    <text evidence="1">Belongs to the sigma-70 factor family. ECF subfamily.</text>
</comment>
<evidence type="ECO:0000256" key="4">
    <source>
        <dbReference type="ARBA" id="ARBA00023163"/>
    </source>
</evidence>
<dbReference type="RefSeq" id="WP_322133670.1">
    <property type="nucleotide sequence ID" value="NZ_CP085036.1"/>
</dbReference>
<evidence type="ECO:0000313" key="8">
    <source>
        <dbReference type="Proteomes" id="UP001160142"/>
    </source>
</evidence>